<dbReference type="EMBL" id="KZ679683">
    <property type="protein sequence ID" value="PTB52631.1"/>
    <property type="molecule type" value="Genomic_DNA"/>
</dbReference>
<dbReference type="RefSeq" id="XP_024772308.1">
    <property type="nucleotide sequence ID" value="XM_024924153.1"/>
</dbReference>
<dbReference type="Proteomes" id="UP000241690">
    <property type="component" value="Unassembled WGS sequence"/>
</dbReference>
<evidence type="ECO:0000313" key="2">
    <source>
        <dbReference type="Proteomes" id="UP000241690"/>
    </source>
</evidence>
<sequence length="119" mass="12634">MLNANDRNSPSNLNHASGSFRVAISRGSTKRFSSTHVGTRTEYCAPLTTPCNCSRPISVGCPVEWQLSPSAMVPFQDVINGQKAKSSTSRCAGGLDMTCAEGLPDFAAVQDGACLCSWF</sequence>
<protein>
    <submittedName>
        <fullName evidence="1">Uncharacterized protein</fullName>
    </submittedName>
</protein>
<gene>
    <name evidence="1" type="ORF">M431DRAFT_90508</name>
</gene>
<name>A0A2T4A6F5_TRIHA</name>
<accession>A0A2T4A6F5</accession>
<dbReference type="AlphaFoldDB" id="A0A2T4A6F5"/>
<reference evidence="1 2" key="1">
    <citation type="submission" date="2016-07" db="EMBL/GenBank/DDBJ databases">
        <title>Multiple horizontal gene transfer events from other fungi enriched the ability of initially mycotrophic Trichoderma (Ascomycota) to feed on dead plant biomass.</title>
        <authorList>
            <consortium name="DOE Joint Genome Institute"/>
            <person name="Aerts A."/>
            <person name="Atanasova L."/>
            <person name="Chenthamara K."/>
            <person name="Zhang J."/>
            <person name="Grujic M."/>
            <person name="Henrissat B."/>
            <person name="Kuo A."/>
            <person name="Salamov A."/>
            <person name="Lipzen A."/>
            <person name="Labutti K."/>
            <person name="Barry K."/>
            <person name="Miao Y."/>
            <person name="Rahimi M.J."/>
            <person name="Shen Q."/>
            <person name="Grigoriev I.V."/>
            <person name="Kubicek C.P."/>
            <person name="Druzhinina I.S."/>
        </authorList>
    </citation>
    <scope>NUCLEOTIDE SEQUENCE [LARGE SCALE GENOMIC DNA]</scope>
    <source>
        <strain evidence="1 2">CBS 226.95</strain>
    </source>
</reference>
<evidence type="ECO:0000313" key="1">
    <source>
        <dbReference type="EMBL" id="PTB52631.1"/>
    </source>
</evidence>
<organism evidence="1 2">
    <name type="scientific">Trichoderma harzianum CBS 226.95</name>
    <dbReference type="NCBI Taxonomy" id="983964"/>
    <lineage>
        <taxon>Eukaryota</taxon>
        <taxon>Fungi</taxon>
        <taxon>Dikarya</taxon>
        <taxon>Ascomycota</taxon>
        <taxon>Pezizomycotina</taxon>
        <taxon>Sordariomycetes</taxon>
        <taxon>Hypocreomycetidae</taxon>
        <taxon>Hypocreales</taxon>
        <taxon>Hypocreaceae</taxon>
        <taxon>Trichoderma</taxon>
    </lineage>
</organism>
<dbReference type="GeneID" id="36632736"/>
<keyword evidence="2" id="KW-1185">Reference proteome</keyword>
<proteinExistence type="predicted"/>